<dbReference type="SUPFAM" id="SSF57850">
    <property type="entry name" value="RING/U-box"/>
    <property type="match status" value="1"/>
</dbReference>
<evidence type="ECO:0000256" key="10">
    <source>
        <dbReference type="ARBA" id="ARBA00022927"/>
    </source>
</evidence>
<feature type="compositionally biased region" description="Basic and acidic residues" evidence="17">
    <location>
        <begin position="360"/>
        <end position="374"/>
    </location>
</feature>
<evidence type="ECO:0000256" key="16">
    <source>
        <dbReference type="PROSITE-ProRule" id="PRU00175"/>
    </source>
</evidence>
<dbReference type="InterPro" id="IPR001841">
    <property type="entry name" value="Znf_RING"/>
</dbReference>
<dbReference type="GO" id="GO:0004842">
    <property type="term" value="F:ubiquitin-protein transferase activity"/>
    <property type="evidence" value="ECO:0007669"/>
    <property type="project" value="TreeGrafter"/>
</dbReference>
<dbReference type="OrthoDB" id="107372at2759"/>
<feature type="transmembrane region" description="Helical" evidence="18">
    <location>
        <begin position="186"/>
        <end position="205"/>
    </location>
</feature>
<feature type="domain" description="RING-type" evidence="19">
    <location>
        <begin position="397"/>
        <end position="439"/>
    </location>
</feature>
<protein>
    <recommendedName>
        <fullName evidence="4">Peroxisome assembly protein 12</fullName>
    </recommendedName>
    <alternativeName>
        <fullName evidence="14">Peroxin-12</fullName>
    </alternativeName>
</protein>
<keyword evidence="11 18" id="KW-1133">Transmembrane helix</keyword>
<dbReference type="PANTHER" id="PTHR12888">
    <property type="entry name" value="PEROXISOME ASSEMBLY PROTEIN 12 PEROXIN-12"/>
    <property type="match status" value="1"/>
</dbReference>
<keyword evidence="6 18" id="KW-0812">Transmembrane</keyword>
<name>A0A1D2VH80_9ASCO</name>
<dbReference type="Gene3D" id="3.30.40.10">
    <property type="entry name" value="Zinc/RING finger domain, C3HC4 (zinc finger)"/>
    <property type="match status" value="1"/>
</dbReference>
<evidence type="ECO:0000256" key="3">
    <source>
        <dbReference type="ARBA" id="ARBA00008704"/>
    </source>
</evidence>
<dbReference type="GO" id="GO:0008270">
    <property type="term" value="F:zinc ion binding"/>
    <property type="evidence" value="ECO:0007669"/>
    <property type="project" value="UniProtKB-KW"/>
</dbReference>
<dbReference type="FunCoup" id="A0A1D2VH80">
    <property type="interactions" value="540"/>
</dbReference>
<reference evidence="21" key="1">
    <citation type="submission" date="2016-05" db="EMBL/GenBank/DDBJ databases">
        <title>Comparative genomics of biotechnologically important yeasts.</title>
        <authorList>
            <consortium name="DOE Joint Genome Institute"/>
            <person name="Riley R."/>
            <person name="Haridas S."/>
            <person name="Wolfe K.H."/>
            <person name="Lopes M.R."/>
            <person name="Hittinger C.T."/>
            <person name="Goker M."/>
            <person name="Salamov A."/>
            <person name="Wisecaver J."/>
            <person name="Long T.M."/>
            <person name="Aerts A.L."/>
            <person name="Barry K."/>
            <person name="Choi C."/>
            <person name="Clum A."/>
            <person name="Coughlan A.Y."/>
            <person name="Deshpande S."/>
            <person name="Douglass A.P."/>
            <person name="Hanson S.J."/>
            <person name="Klenk H.-P."/>
            <person name="Labutti K."/>
            <person name="Lapidus A."/>
            <person name="Lindquist E."/>
            <person name="Lipzen A."/>
            <person name="Meier-Kolthoff J.P."/>
            <person name="Ohm R.A."/>
            <person name="Otillar R.P."/>
            <person name="Pangilinan J."/>
            <person name="Peng Y."/>
            <person name="Rokas A."/>
            <person name="Rosa C.A."/>
            <person name="Scheuner C."/>
            <person name="Sibirny A.A."/>
            <person name="Slot J.C."/>
            <person name="Stielow J.B."/>
            <person name="Sun H."/>
            <person name="Kurtzman C.P."/>
            <person name="Blackwell M."/>
            <person name="Grigoriev I.V."/>
            <person name="Jeffries T.W."/>
        </authorList>
    </citation>
    <scope>NUCLEOTIDE SEQUENCE [LARGE SCALE GENOMIC DNA]</scope>
    <source>
        <strain evidence="21">DSM 1968</strain>
    </source>
</reference>
<evidence type="ECO:0000313" key="21">
    <source>
        <dbReference type="Proteomes" id="UP000095038"/>
    </source>
</evidence>
<dbReference type="InterPro" id="IPR018957">
    <property type="entry name" value="Znf_C3HC4_RING-type"/>
</dbReference>
<feature type="transmembrane region" description="Helical" evidence="18">
    <location>
        <begin position="279"/>
        <end position="301"/>
    </location>
</feature>
<evidence type="ECO:0000256" key="2">
    <source>
        <dbReference type="ARBA" id="ARBA00004906"/>
    </source>
</evidence>
<dbReference type="AlphaFoldDB" id="A0A1D2VH80"/>
<evidence type="ECO:0000256" key="18">
    <source>
        <dbReference type="SAM" id="Phobius"/>
    </source>
</evidence>
<evidence type="ECO:0000256" key="5">
    <source>
        <dbReference type="ARBA" id="ARBA00022448"/>
    </source>
</evidence>
<keyword evidence="9" id="KW-0862">Zinc</keyword>
<dbReference type="Proteomes" id="UP000095038">
    <property type="component" value="Unassembled WGS sequence"/>
</dbReference>
<organism evidence="20 21">
    <name type="scientific">Ascoidea rubescens DSM 1968</name>
    <dbReference type="NCBI Taxonomy" id="1344418"/>
    <lineage>
        <taxon>Eukaryota</taxon>
        <taxon>Fungi</taxon>
        <taxon>Dikarya</taxon>
        <taxon>Ascomycota</taxon>
        <taxon>Saccharomycotina</taxon>
        <taxon>Saccharomycetes</taxon>
        <taxon>Ascoideaceae</taxon>
        <taxon>Ascoidea</taxon>
    </lineage>
</organism>
<keyword evidence="10" id="KW-0653">Protein transport</keyword>
<evidence type="ECO:0000259" key="19">
    <source>
        <dbReference type="PROSITE" id="PS50089"/>
    </source>
</evidence>
<feature type="compositionally biased region" description="Polar residues" evidence="17">
    <location>
        <begin position="349"/>
        <end position="359"/>
    </location>
</feature>
<evidence type="ECO:0000256" key="15">
    <source>
        <dbReference type="ARBA" id="ARBA00034505"/>
    </source>
</evidence>
<comment type="pathway">
    <text evidence="2">Protein modification; protein ubiquitination.</text>
</comment>
<proteinExistence type="inferred from homology"/>
<dbReference type="PROSITE" id="PS50089">
    <property type="entry name" value="ZF_RING_2"/>
    <property type="match status" value="1"/>
</dbReference>
<dbReference type="GeneID" id="30966819"/>
<comment type="similarity">
    <text evidence="3">Belongs to the pex2/pex10/pex12 family.</text>
</comment>
<keyword evidence="13" id="KW-0576">Peroxisome</keyword>
<evidence type="ECO:0000256" key="1">
    <source>
        <dbReference type="ARBA" id="ARBA00004585"/>
    </source>
</evidence>
<accession>A0A1D2VH80</accession>
<evidence type="ECO:0000256" key="12">
    <source>
        <dbReference type="ARBA" id="ARBA00023136"/>
    </source>
</evidence>
<evidence type="ECO:0000256" key="14">
    <source>
        <dbReference type="ARBA" id="ARBA00029692"/>
    </source>
</evidence>
<dbReference type="PANTHER" id="PTHR12888:SF0">
    <property type="entry name" value="PEROXISOME ASSEMBLY PROTEIN 12"/>
    <property type="match status" value="1"/>
</dbReference>
<dbReference type="SMART" id="SM00184">
    <property type="entry name" value="RING"/>
    <property type="match status" value="1"/>
</dbReference>
<dbReference type="InterPro" id="IPR006845">
    <property type="entry name" value="Pex_N"/>
</dbReference>
<dbReference type="EMBL" id="KV454480">
    <property type="protein sequence ID" value="ODV60952.1"/>
    <property type="molecule type" value="Genomic_DNA"/>
</dbReference>
<keyword evidence="12 18" id="KW-0472">Membrane</keyword>
<evidence type="ECO:0000313" key="20">
    <source>
        <dbReference type="EMBL" id="ODV60952.1"/>
    </source>
</evidence>
<dbReference type="RefSeq" id="XP_020047259.1">
    <property type="nucleotide sequence ID" value="XM_020193183.1"/>
</dbReference>
<dbReference type="InParanoid" id="A0A1D2VH80"/>
<evidence type="ECO:0000256" key="8">
    <source>
        <dbReference type="ARBA" id="ARBA00022771"/>
    </source>
</evidence>
<evidence type="ECO:0000256" key="4">
    <source>
        <dbReference type="ARBA" id="ARBA00018980"/>
    </source>
</evidence>
<evidence type="ECO:0000256" key="13">
    <source>
        <dbReference type="ARBA" id="ARBA00023140"/>
    </source>
</evidence>
<dbReference type="Pfam" id="PF04757">
    <property type="entry name" value="Pex2_Pex12"/>
    <property type="match status" value="1"/>
</dbReference>
<evidence type="ECO:0000256" key="9">
    <source>
        <dbReference type="ARBA" id="ARBA00022833"/>
    </source>
</evidence>
<keyword evidence="8 16" id="KW-0863">Zinc-finger</keyword>
<gene>
    <name evidence="20" type="ORF">ASCRUDRAFT_75710</name>
</gene>
<evidence type="ECO:0000256" key="17">
    <source>
        <dbReference type="SAM" id="MobiDB-lite"/>
    </source>
</evidence>
<keyword evidence="5" id="KW-0813">Transport</keyword>
<dbReference type="GO" id="GO:0006513">
    <property type="term" value="P:protein monoubiquitination"/>
    <property type="evidence" value="ECO:0007669"/>
    <property type="project" value="TreeGrafter"/>
</dbReference>
<dbReference type="InterPro" id="IPR017375">
    <property type="entry name" value="PEX12"/>
</dbReference>
<evidence type="ECO:0000256" key="6">
    <source>
        <dbReference type="ARBA" id="ARBA00022692"/>
    </source>
</evidence>
<keyword evidence="21" id="KW-1185">Reference proteome</keyword>
<evidence type="ECO:0000256" key="11">
    <source>
        <dbReference type="ARBA" id="ARBA00022989"/>
    </source>
</evidence>
<dbReference type="GO" id="GO:1990429">
    <property type="term" value="C:peroxisomal importomer complex"/>
    <property type="evidence" value="ECO:0007669"/>
    <property type="project" value="TreeGrafter"/>
</dbReference>
<dbReference type="Pfam" id="PF00097">
    <property type="entry name" value="zf-C3HC4"/>
    <property type="match status" value="1"/>
</dbReference>
<dbReference type="STRING" id="1344418.A0A1D2VH80"/>
<feature type="region of interest" description="Disordered" evidence="17">
    <location>
        <begin position="347"/>
        <end position="374"/>
    </location>
</feature>
<dbReference type="InterPro" id="IPR013083">
    <property type="entry name" value="Znf_RING/FYVE/PHD"/>
</dbReference>
<comment type="subunit">
    <text evidence="15">Component of the PEX2-PEX10-PEX12 retrotranslocation channel, composed of PEX2, PEX10 and PEX12.</text>
</comment>
<comment type="subcellular location">
    <subcellularLocation>
        <location evidence="1">Peroxisome membrane</location>
        <topology evidence="1">Multi-pass membrane protein</topology>
    </subcellularLocation>
</comment>
<sequence length="466" mass="53895">MDYYSSLDSRTLDSQTPTLFEIISANDLENLLSPSIKFIVVHYATKYPKYFLKLALKFDEINLVLRFLIEFNYLKNWNSTFIEKFYGLKKVSNIGLKNFNNISINNNTNNDDLMNSINSKKRLSKSQIFFSLVFLVLVPYLKEKFDIVYEKLYSASLVNNLNNQNNSNNNTNNDKNNDKIFKIKKVFLHIYPFLNSLTIALNIFLKILYISGKTKSPSIAMHLLNLDYSRLTQFDYNLNDPTKNLSNLSNLSKKKFNRIRPKTFGESILKFSSSLISPISYSISIFVNSILPASIFLLKFLEWWQQSNFVNKLSNNNNLLNFNIPPPNQSSLLKNFKIFKQNIKDNKKMGNQNNSQNNEKAIENNDNENSKPIDNHNEKIIINSINNNKSLINYKNCPICHNSISNPAIIETGYVFCYPCILNYLSNIKNEKIGGRCPITGKKLLGCSYSTSTEEWKIEGIRRLMF</sequence>
<keyword evidence="7" id="KW-0479">Metal-binding</keyword>
<dbReference type="GO" id="GO:0016562">
    <property type="term" value="P:protein import into peroxisome matrix, receptor recycling"/>
    <property type="evidence" value="ECO:0007669"/>
    <property type="project" value="UniProtKB-ARBA"/>
</dbReference>
<evidence type="ECO:0000256" key="7">
    <source>
        <dbReference type="ARBA" id="ARBA00022723"/>
    </source>
</evidence>
<dbReference type="GO" id="GO:0005778">
    <property type="term" value="C:peroxisomal membrane"/>
    <property type="evidence" value="ECO:0007669"/>
    <property type="project" value="UniProtKB-SubCell"/>
</dbReference>